<comment type="similarity">
    <text evidence="1">Belongs to the arylamine N-acetyltransferase family.</text>
</comment>
<dbReference type="PANTHER" id="PTHR11786">
    <property type="entry name" value="N-HYDROXYARYLAMINE O-ACETYLTRANSFERASE"/>
    <property type="match status" value="1"/>
</dbReference>
<organism evidence="2 3">
    <name type="scientific">Coniochaeta hoffmannii</name>
    <dbReference type="NCBI Taxonomy" id="91930"/>
    <lineage>
        <taxon>Eukaryota</taxon>
        <taxon>Fungi</taxon>
        <taxon>Dikarya</taxon>
        <taxon>Ascomycota</taxon>
        <taxon>Pezizomycotina</taxon>
        <taxon>Sordariomycetes</taxon>
        <taxon>Sordariomycetidae</taxon>
        <taxon>Coniochaetales</taxon>
        <taxon>Coniochaetaceae</taxon>
        <taxon>Coniochaeta</taxon>
    </lineage>
</organism>
<accession>A0AA38RR65</accession>
<sequence>MSVPMYTETQLGQYFDHIGYPRSAHGHGEDALGFLAELQLRNLARVPFEDVSLHYSKHRLLSLDPEDLFEKIVVNSRGGYCMEVNCFFGTVLRSLGFSVTSVGGRVNGPDGYGGWGHMVNLVTIDHKTYLVDVAYGSNSPCRPVPLEQDVEFDGVYPQRGKLEYKSIQKHSDPNQRVWVYSTRANTDSAWKEEYSFVEIEFFPEDFRVMNLSTMTAPQSFFVQTVVATKVLLNPQTAEPEGVLILHKDYVKRRMGEHSEIIETLQTEEQRVRALRDYFHIDLKPEEKRAIRGLPSELKSGKGLPSGLH</sequence>
<reference evidence="2" key="1">
    <citation type="submission" date="2022-07" db="EMBL/GenBank/DDBJ databases">
        <title>Fungi with potential for degradation of polypropylene.</title>
        <authorList>
            <person name="Gostincar C."/>
        </authorList>
    </citation>
    <scope>NUCLEOTIDE SEQUENCE</scope>
    <source>
        <strain evidence="2">EXF-13287</strain>
    </source>
</reference>
<dbReference type="GO" id="GO:0016407">
    <property type="term" value="F:acetyltransferase activity"/>
    <property type="evidence" value="ECO:0007669"/>
    <property type="project" value="InterPro"/>
</dbReference>
<dbReference type="EMBL" id="JANBVN010000139">
    <property type="protein sequence ID" value="KAJ9138791.1"/>
    <property type="molecule type" value="Genomic_DNA"/>
</dbReference>
<keyword evidence="3" id="KW-1185">Reference proteome</keyword>
<dbReference type="InterPro" id="IPR038765">
    <property type="entry name" value="Papain-like_cys_pep_sf"/>
</dbReference>
<dbReference type="AlphaFoldDB" id="A0AA38RR65"/>
<name>A0AA38RR65_9PEZI</name>
<dbReference type="Proteomes" id="UP001174691">
    <property type="component" value="Unassembled WGS sequence"/>
</dbReference>
<evidence type="ECO:0000256" key="1">
    <source>
        <dbReference type="ARBA" id="ARBA00006547"/>
    </source>
</evidence>
<evidence type="ECO:0000313" key="2">
    <source>
        <dbReference type="EMBL" id="KAJ9138791.1"/>
    </source>
</evidence>
<evidence type="ECO:0000313" key="3">
    <source>
        <dbReference type="Proteomes" id="UP001174691"/>
    </source>
</evidence>
<dbReference type="Pfam" id="PF00797">
    <property type="entry name" value="Acetyltransf_2"/>
    <property type="match status" value="1"/>
</dbReference>
<dbReference type="SUPFAM" id="SSF54001">
    <property type="entry name" value="Cysteine proteinases"/>
    <property type="match status" value="1"/>
</dbReference>
<dbReference type="InterPro" id="IPR053710">
    <property type="entry name" value="Arylamine_NAT_domain_sf"/>
</dbReference>
<protein>
    <submittedName>
        <fullName evidence="2">Cysteine proteinase</fullName>
    </submittedName>
</protein>
<proteinExistence type="inferred from homology"/>
<dbReference type="PANTHER" id="PTHR11786:SF0">
    <property type="entry name" value="ARYLAMINE N-ACETYLTRANSFERASE 4-RELATED"/>
    <property type="match status" value="1"/>
</dbReference>
<dbReference type="Gene3D" id="3.30.2140.20">
    <property type="match status" value="1"/>
</dbReference>
<dbReference type="InterPro" id="IPR001447">
    <property type="entry name" value="Arylamine_N-AcTrfase"/>
</dbReference>
<gene>
    <name evidence="2" type="ORF">NKR19_g7688</name>
</gene>
<comment type="caution">
    <text evidence="2">The sequence shown here is derived from an EMBL/GenBank/DDBJ whole genome shotgun (WGS) entry which is preliminary data.</text>
</comment>